<evidence type="ECO:0000313" key="1">
    <source>
        <dbReference type="EMBL" id="EHL09500.1"/>
    </source>
</evidence>
<reference evidence="1 2" key="1">
    <citation type="submission" date="2011-08" db="EMBL/GenBank/DDBJ databases">
        <title>The Genome Sequence of Oribacterium sp. ACB7.</title>
        <authorList>
            <consortium name="The Broad Institute Genome Sequencing Platform"/>
            <person name="Earl A."/>
            <person name="Ward D."/>
            <person name="Feldgarden M."/>
            <person name="Gevers D."/>
            <person name="Sizova M."/>
            <person name="Hazen A."/>
            <person name="Epstein S."/>
            <person name="Young S.K."/>
            <person name="Zeng Q."/>
            <person name="Gargeya S."/>
            <person name="Fitzgerald M."/>
            <person name="Haas B."/>
            <person name="Abouelleil A."/>
            <person name="Alvarado L."/>
            <person name="Arachchi H.M."/>
            <person name="Berlin A."/>
            <person name="Brown A."/>
            <person name="Chapman S.B."/>
            <person name="Chen Z."/>
            <person name="Dunbar C."/>
            <person name="Freedman E."/>
            <person name="Gearin G."/>
            <person name="Gellesch M."/>
            <person name="Goldberg J."/>
            <person name="Griggs A."/>
            <person name="Gujja S."/>
            <person name="Heiman D."/>
            <person name="Howarth C."/>
            <person name="Larson L."/>
            <person name="Lui A."/>
            <person name="MacDonald P.J.P."/>
            <person name="Montmayeur A."/>
            <person name="Murphy C."/>
            <person name="Neiman D."/>
            <person name="Pearson M."/>
            <person name="Priest M."/>
            <person name="Roberts A."/>
            <person name="Saif S."/>
            <person name="Shea T."/>
            <person name="Shenoy N."/>
            <person name="Sisk P."/>
            <person name="Stolte C."/>
            <person name="Sykes S."/>
            <person name="Wortman J."/>
            <person name="Nusbaum C."/>
            <person name="Birren B."/>
        </authorList>
    </citation>
    <scope>NUCLEOTIDE SEQUENCE [LARGE SCALE GENOMIC DNA]</scope>
    <source>
        <strain evidence="1 2">ACB7</strain>
    </source>
</reference>
<comment type="caution">
    <text evidence="1">The sequence shown here is derived from an EMBL/GenBank/DDBJ whole genome shotgun (WGS) entry which is preliminary data.</text>
</comment>
<dbReference type="Proteomes" id="UP000003527">
    <property type="component" value="Unassembled WGS sequence"/>
</dbReference>
<dbReference type="InterPro" id="IPR050238">
    <property type="entry name" value="DNA_Rep/Repair_Clamp_Loader"/>
</dbReference>
<dbReference type="GO" id="GO:0006261">
    <property type="term" value="P:DNA-templated DNA replication"/>
    <property type="evidence" value="ECO:0007669"/>
    <property type="project" value="TreeGrafter"/>
</dbReference>
<gene>
    <name evidence="1" type="ORF">HMPREF9624_01541</name>
</gene>
<sequence>MKEIKISSNRIHNAYLLLGQEEEDLVNMANRFAITLLSEEKHFQEKGFATKEQYRENVALRVEKGEHPDCIVVDFQEKAGGGKKSSISIEQIRTEVKGTADISPKEGEYKLYLIKHSDTMTVEAQNAILKTLEEAPDFVVILLLAQNETKLLDTVLSRVVKVFAGEMDIEKRLRFFSQNPALVKLLPFLRELSFKKQQEMQEFAEELSTVPAEDLFCFLDIILRDVLCYKCTGNPALLYEKEGIPCLAEMGQRYSFRLLGKWGEYLERYKRGKTYNVQISLQIMDLFFLLHEEG</sequence>
<organism evidence="1 2">
    <name type="scientific">Oribacterium asaccharolyticum ACB7</name>
    <dbReference type="NCBI Taxonomy" id="796944"/>
    <lineage>
        <taxon>Bacteria</taxon>
        <taxon>Bacillati</taxon>
        <taxon>Bacillota</taxon>
        <taxon>Clostridia</taxon>
        <taxon>Lachnospirales</taxon>
        <taxon>Lachnospiraceae</taxon>
        <taxon>Oribacterium</taxon>
    </lineage>
</organism>
<keyword evidence="2" id="KW-1185">Reference proteome</keyword>
<dbReference type="HOGENOM" id="CLU_006229_4_0_9"/>
<dbReference type="PATRIC" id="fig|796944.3.peg.2297"/>
<dbReference type="SUPFAM" id="SSF52540">
    <property type="entry name" value="P-loop containing nucleoside triphosphate hydrolases"/>
    <property type="match status" value="1"/>
</dbReference>
<protein>
    <submittedName>
        <fullName evidence="1">Uncharacterized protein</fullName>
    </submittedName>
</protein>
<dbReference type="AlphaFoldDB" id="G9WWU7"/>
<dbReference type="RefSeq" id="WP_009537299.1">
    <property type="nucleotide sequence ID" value="NZ_JH414505.1"/>
</dbReference>
<dbReference type="PANTHER" id="PTHR11669:SF8">
    <property type="entry name" value="DNA POLYMERASE III SUBUNIT DELTA"/>
    <property type="match status" value="1"/>
</dbReference>
<accession>G9WWU7</accession>
<name>G9WWU7_9FIRM</name>
<dbReference type="Pfam" id="PF13177">
    <property type="entry name" value="DNA_pol3_delta2"/>
    <property type="match status" value="1"/>
</dbReference>
<dbReference type="PANTHER" id="PTHR11669">
    <property type="entry name" value="REPLICATION FACTOR C / DNA POLYMERASE III GAMMA-TAU SUBUNIT"/>
    <property type="match status" value="1"/>
</dbReference>
<evidence type="ECO:0000313" key="2">
    <source>
        <dbReference type="Proteomes" id="UP000003527"/>
    </source>
</evidence>
<dbReference type="Gene3D" id="3.40.50.300">
    <property type="entry name" value="P-loop containing nucleotide triphosphate hydrolases"/>
    <property type="match status" value="1"/>
</dbReference>
<proteinExistence type="predicted"/>
<dbReference type="EMBL" id="AFZD01000021">
    <property type="protein sequence ID" value="EHL09500.1"/>
    <property type="molecule type" value="Genomic_DNA"/>
</dbReference>
<dbReference type="InterPro" id="IPR027417">
    <property type="entry name" value="P-loop_NTPase"/>
</dbReference>